<reference evidence="1" key="1">
    <citation type="submission" date="2021-03" db="UniProtKB">
        <authorList>
            <consortium name="EnsemblPlants"/>
        </authorList>
    </citation>
    <scope>IDENTIFICATION</scope>
</reference>
<keyword evidence="2" id="KW-1185">Reference proteome</keyword>
<evidence type="ECO:0000313" key="1">
    <source>
        <dbReference type="EnsemblPlants" id="cds.evm.model.ctgX176.1"/>
    </source>
</evidence>
<protein>
    <submittedName>
        <fullName evidence="1">Uncharacterized protein</fullName>
    </submittedName>
</protein>
<evidence type="ECO:0000313" key="2">
    <source>
        <dbReference type="Proteomes" id="UP000596661"/>
    </source>
</evidence>
<dbReference type="AlphaFoldDB" id="A0A803QRT2"/>
<dbReference type="EnsemblPlants" id="evm.model.ctgX176.1">
    <property type="protein sequence ID" value="cds.evm.model.ctgX176.1"/>
    <property type="gene ID" value="evm.TU.ctgX176.1"/>
</dbReference>
<dbReference type="Proteomes" id="UP000596661">
    <property type="component" value="Unassembled WGS sequence"/>
</dbReference>
<proteinExistence type="predicted"/>
<sequence>MFIITVGEVCKAVIRLDLEVTRLGVLFDRQCNKAGVECRKGLHQTYNSAPERSWESSTSACLLFSYKDREFLLHVSHSKRGLFTHSVFLTPLCSLLLCAKLASQGFCFNDRFVLLDVLGISKEKKYPRM</sequence>
<organism evidence="1 2">
    <name type="scientific">Cannabis sativa</name>
    <name type="common">Hemp</name>
    <name type="synonym">Marijuana</name>
    <dbReference type="NCBI Taxonomy" id="3483"/>
    <lineage>
        <taxon>Eukaryota</taxon>
        <taxon>Viridiplantae</taxon>
        <taxon>Streptophyta</taxon>
        <taxon>Embryophyta</taxon>
        <taxon>Tracheophyta</taxon>
        <taxon>Spermatophyta</taxon>
        <taxon>Magnoliopsida</taxon>
        <taxon>eudicotyledons</taxon>
        <taxon>Gunneridae</taxon>
        <taxon>Pentapetalae</taxon>
        <taxon>rosids</taxon>
        <taxon>fabids</taxon>
        <taxon>Rosales</taxon>
        <taxon>Cannabaceae</taxon>
        <taxon>Cannabis</taxon>
    </lineage>
</organism>
<dbReference type="Gramene" id="evm.model.ctgX176.1">
    <property type="protein sequence ID" value="cds.evm.model.ctgX176.1"/>
    <property type="gene ID" value="evm.TU.ctgX176.1"/>
</dbReference>
<accession>A0A803QRT2</accession>
<name>A0A803QRT2_CANSA</name>